<evidence type="ECO:0000313" key="2">
    <source>
        <dbReference type="EMBL" id="UXY14700.1"/>
    </source>
</evidence>
<proteinExistence type="predicted"/>
<dbReference type="CDD" id="cd06588">
    <property type="entry name" value="PhnB_like"/>
    <property type="match status" value="1"/>
</dbReference>
<feature type="domain" description="Glyoxalase/fosfomycin resistance/dioxygenase" evidence="1">
    <location>
        <begin position="3"/>
        <end position="133"/>
    </location>
</feature>
<dbReference type="RefSeq" id="WP_263124003.1">
    <property type="nucleotide sequence ID" value="NZ_CP106753.1"/>
</dbReference>
<dbReference type="InterPro" id="IPR004360">
    <property type="entry name" value="Glyas_Fos-R_dOase_dom"/>
</dbReference>
<evidence type="ECO:0000259" key="1">
    <source>
        <dbReference type="Pfam" id="PF00903"/>
    </source>
</evidence>
<dbReference type="PANTHER" id="PTHR33990">
    <property type="entry name" value="PROTEIN YJDN-RELATED"/>
    <property type="match status" value="1"/>
</dbReference>
<dbReference type="Gene3D" id="3.10.180.10">
    <property type="entry name" value="2,3-Dihydroxybiphenyl 1,2-Dioxygenase, domain 1"/>
    <property type="match status" value="1"/>
</dbReference>
<protein>
    <submittedName>
        <fullName evidence="2">VOC family protein</fullName>
    </submittedName>
</protein>
<name>A0ABY6DK13_9NEIS</name>
<evidence type="ECO:0000313" key="3">
    <source>
        <dbReference type="Proteomes" id="UP001061302"/>
    </source>
</evidence>
<dbReference type="EMBL" id="CP106753">
    <property type="protein sequence ID" value="UXY14700.1"/>
    <property type="molecule type" value="Genomic_DNA"/>
</dbReference>
<organism evidence="2 3">
    <name type="scientific">Chitiniphilus purpureus</name>
    <dbReference type="NCBI Taxonomy" id="2981137"/>
    <lineage>
        <taxon>Bacteria</taxon>
        <taxon>Pseudomonadati</taxon>
        <taxon>Pseudomonadota</taxon>
        <taxon>Betaproteobacteria</taxon>
        <taxon>Neisseriales</taxon>
        <taxon>Chitinibacteraceae</taxon>
        <taxon>Chitiniphilus</taxon>
    </lineage>
</organism>
<dbReference type="InterPro" id="IPR028973">
    <property type="entry name" value="PhnB-like"/>
</dbReference>
<dbReference type="Pfam" id="PF00903">
    <property type="entry name" value="Glyoxalase"/>
    <property type="match status" value="1"/>
</dbReference>
<dbReference type="PANTHER" id="PTHR33990:SF1">
    <property type="entry name" value="PROTEIN YJDN"/>
    <property type="match status" value="1"/>
</dbReference>
<gene>
    <name evidence="2" type="ORF">N8I74_15450</name>
</gene>
<accession>A0ABY6DK13</accession>
<reference evidence="2" key="1">
    <citation type="submission" date="2022-10" db="EMBL/GenBank/DDBJ databases">
        <title>Chitiniphilus purpureus sp. nov., a novel chitin-degrading bacterium isolated from crawfish pond sediment.</title>
        <authorList>
            <person name="Li K."/>
        </authorList>
    </citation>
    <scope>NUCLEOTIDE SEQUENCE</scope>
    <source>
        <strain evidence="2">CD1</strain>
    </source>
</reference>
<dbReference type="SUPFAM" id="SSF54593">
    <property type="entry name" value="Glyoxalase/Bleomycin resistance protein/Dihydroxybiphenyl dioxygenase"/>
    <property type="match status" value="1"/>
</dbReference>
<keyword evidence="3" id="KW-1185">Reference proteome</keyword>
<dbReference type="Proteomes" id="UP001061302">
    <property type="component" value="Chromosome"/>
</dbReference>
<sequence>MKIEPYLFFDGQAEEAIAFYQEALGAKLEALMRYAECPDPVPPEYMPAGGPQKLMHASLLIDGQRLMLSDGVPPEVRGFYGFSLTLQYESEPEVRRAYDKLAEGGQIIMPLGATFFSPCYGMLNDRFGVQWMVMILSEAQAEACRES</sequence>
<dbReference type="InterPro" id="IPR029068">
    <property type="entry name" value="Glyas_Bleomycin-R_OHBP_Dase"/>
</dbReference>